<keyword evidence="16" id="KW-0175">Coiled coil</keyword>
<evidence type="ECO:0000256" key="12">
    <source>
        <dbReference type="ARBA" id="ARBA00022989"/>
    </source>
</evidence>
<feature type="transmembrane region" description="Helical" evidence="18">
    <location>
        <begin position="361"/>
        <end position="379"/>
    </location>
</feature>
<evidence type="ECO:0000256" key="6">
    <source>
        <dbReference type="ARBA" id="ARBA00022692"/>
    </source>
</evidence>
<dbReference type="GO" id="GO:0006508">
    <property type="term" value="P:proteolysis"/>
    <property type="evidence" value="ECO:0007669"/>
    <property type="project" value="UniProtKB-KW"/>
</dbReference>
<evidence type="ECO:0000256" key="15">
    <source>
        <dbReference type="ARBA" id="ARBA00047383"/>
    </source>
</evidence>
<feature type="compositionally biased region" description="Basic and acidic residues" evidence="17">
    <location>
        <begin position="878"/>
        <end position="887"/>
    </location>
</feature>
<keyword evidence="9" id="KW-0720">Serine protease</keyword>
<keyword evidence="11" id="KW-0693">Viral RNA replication</keyword>
<feature type="region of interest" description="Disordered" evidence="17">
    <location>
        <begin position="681"/>
        <end position="700"/>
    </location>
</feature>
<dbReference type="GO" id="GO:0033644">
    <property type="term" value="C:host cell membrane"/>
    <property type="evidence" value="ECO:0007669"/>
    <property type="project" value="UniProtKB-SubCell"/>
</dbReference>
<evidence type="ECO:0000256" key="18">
    <source>
        <dbReference type="SAM" id="Phobius"/>
    </source>
</evidence>
<evidence type="ECO:0000256" key="14">
    <source>
        <dbReference type="ARBA" id="ARBA00045910"/>
    </source>
</evidence>
<dbReference type="GO" id="GO:0075523">
    <property type="term" value="P:viral translational frameshifting"/>
    <property type="evidence" value="ECO:0007669"/>
    <property type="project" value="UniProtKB-KW"/>
</dbReference>
<keyword evidence="7" id="KW-0688">Ribosomal frameshifting</keyword>
<protein>
    <submittedName>
        <fullName evidence="19">ORF1a protein</fullName>
    </submittedName>
</protein>
<reference evidence="19" key="2">
    <citation type="submission" date="2024-02" db="EMBL/GenBank/DDBJ databases">
        <authorList>
            <person name="Hu B."/>
        </authorList>
    </citation>
    <scope>NUCLEOTIDE SEQUENCE</scope>
    <source>
        <strain evidence="19">2A/Uganda/UV32/2018</strain>
    </source>
</reference>
<feature type="transmembrane region" description="Helical" evidence="18">
    <location>
        <begin position="258"/>
        <end position="278"/>
    </location>
</feature>
<feature type="coiled-coil region" evidence="16">
    <location>
        <begin position="129"/>
        <end position="156"/>
    </location>
</feature>
<dbReference type="InterPro" id="IPR009003">
    <property type="entry name" value="Peptidase_S1_PA"/>
</dbReference>
<reference evidence="19" key="1">
    <citation type="journal article" date="2024" name="Microbiome">
        <title>Substantial viral diversity in bats and rodents from East Africa: insights into evolution, recombination, and cocirculation.</title>
        <authorList>
            <person name="Wang D."/>
            <person name="Yang X."/>
            <person name="Ren Z."/>
            <person name="Hu B."/>
            <person name="Zhao H."/>
            <person name="Yang K."/>
            <person name="Shi P."/>
            <person name="Zhang Z."/>
            <person name="Feng Q."/>
            <person name="Nawenja C.V."/>
            <person name="Obanda V."/>
            <person name="Robert K."/>
            <person name="Nalikka B."/>
            <person name="Waruhiu C.N."/>
            <person name="Ochola G.O."/>
            <person name="Onyuok S.O."/>
            <person name="Ochieng H."/>
            <person name="Li B."/>
            <person name="Zhu Y."/>
            <person name="Si H."/>
            <person name="Yin J."/>
            <person name="Kristiansen K."/>
            <person name="Jin X."/>
            <person name="Xu X."/>
            <person name="Xiao M."/>
            <person name="Agwanda B."/>
            <person name="Ommeh S."/>
            <person name="Li J."/>
            <person name="Shi Z.L."/>
        </authorList>
    </citation>
    <scope>NUCLEOTIDE SEQUENCE</scope>
    <source>
        <strain evidence="19">2A/Uganda/UV32/2018</strain>
    </source>
</reference>
<keyword evidence="8" id="KW-0378">Hydrolase</keyword>
<dbReference type="SUPFAM" id="SSF50494">
    <property type="entry name" value="Trypsin-like serine proteases"/>
    <property type="match status" value="1"/>
</dbReference>
<comment type="function">
    <text evidence="14">Responsible for the cleavage of the polyprotein into functional products.</text>
</comment>
<evidence type="ECO:0000256" key="2">
    <source>
        <dbReference type="ARBA" id="ARBA00011245"/>
    </source>
</evidence>
<evidence type="ECO:0000256" key="8">
    <source>
        <dbReference type="ARBA" id="ARBA00022801"/>
    </source>
</evidence>
<evidence type="ECO:0000313" key="19">
    <source>
        <dbReference type="EMBL" id="XBH23917.1"/>
    </source>
</evidence>
<feature type="transmembrane region" description="Helical" evidence="18">
    <location>
        <begin position="170"/>
        <end position="189"/>
    </location>
</feature>
<keyword evidence="4" id="KW-0597">Phosphoprotein</keyword>
<dbReference type="Pfam" id="PF19415">
    <property type="entry name" value="Astro_1A"/>
    <property type="match status" value="1"/>
</dbReference>
<keyword evidence="10" id="KW-1043">Host membrane</keyword>
<keyword evidence="13 18" id="KW-0472">Membrane</keyword>
<comment type="subunit">
    <text evidence="2">Monomer.</text>
</comment>
<dbReference type="Pfam" id="PF19416">
    <property type="entry name" value="Astro_VPg"/>
    <property type="match status" value="1"/>
</dbReference>
<evidence type="ECO:0000256" key="1">
    <source>
        <dbReference type="ARBA" id="ARBA00004301"/>
    </source>
</evidence>
<evidence type="ECO:0000256" key="7">
    <source>
        <dbReference type="ARBA" id="ARBA00022758"/>
    </source>
</evidence>
<name>A0AAU7E2Q3_9VIRU</name>
<evidence type="ECO:0000256" key="5">
    <source>
        <dbReference type="ARBA" id="ARBA00022670"/>
    </source>
</evidence>
<keyword evidence="5" id="KW-0645">Protease</keyword>
<keyword evidence="6 18" id="KW-0812">Transmembrane</keyword>
<dbReference type="InterPro" id="IPR043504">
    <property type="entry name" value="Peptidase_S1_PA_chymotrypsin"/>
</dbReference>
<feature type="coiled-coil region" evidence="16">
    <location>
        <begin position="798"/>
        <end position="825"/>
    </location>
</feature>
<evidence type="ECO:0000256" key="16">
    <source>
        <dbReference type="SAM" id="Coils"/>
    </source>
</evidence>
<dbReference type="InterPro" id="IPR045836">
    <property type="entry name" value="Astro_VPg"/>
</dbReference>
<comment type="subcellular location">
    <subcellularLocation>
        <location evidence="1">Host membrane</location>
        <topology evidence="1">Multi-pass membrane protein</topology>
    </subcellularLocation>
</comment>
<evidence type="ECO:0000256" key="9">
    <source>
        <dbReference type="ARBA" id="ARBA00022825"/>
    </source>
</evidence>
<sequence>MASASATASSGGLRPAGGFSSVYDKFLWNGSLAARHKALALDNITKTKLKDLFGDNARRYLTYVWKRPVVTAGVVGVQTTPVKTISVSGVGVEGDYVAYAFDPSTNDWVEIDPEIHQETALIGVTVYERRRLAEENKGLKSELSQAKLDLALLRHEYERVRPAPIVRCRFSISTIVLLGLLIGLCFASLTKAESALPVAEGVCTKFSPTGSCLVFIPYNNTHVPRISLDSILNYTREVIASVRFKVVSSPLTPYVKVLMYYLMSWEVCATCLGVATAVKSEHPLWMLATLVLAHVSGFRFSSLAAVPWLNQPSALLLLLTMGVFYFDQPGALLVAPLGLVALLVASLAYTNDIFFANLRGGLLVVFATLVSHLSNMLGFADQATVFFLLVWRAYCLSALVIGDRIEIKDPTGKVKKVISAGTGFLLQKANFGKFFQKRALREGISPTARLTPNSIVRVSTADGEGTGFRVQNYIVTAGHVVTSDEAKITWGKNSGVARVVHRCEKDIVILSLPPSMQGLPTYKFPKQVEDGPIVVVGDDDTGTLLVSISEGIVVGDNITYAVQTKNGQSGCPVTNTDGRVVAVHCANTGFSGGGVIIRADDLPSPKSPKELALEAKIKEMEEKLKMVSDPEARMAKLEAALEQSRTLSESQVVDIVRAAVATEMLVLRAELNKFFDQAKGKTKHGRGRAHRRARGGAKRRKAFTEEEYKAMLEKGMTRDEIRALAEEILNNDSDPDFGSEYDSYDDEAGYPKWSDHGSEDDDEINREWFGQCSSEYVPEDPVATHPEHLMSKFSLEYYMFTEAERKRLGQQLAEYQKKLKAAVERATWVDGSDGVVTWAPGVSSQEVLKDLYTAWNHINQLMQENGFLTFDQRKKKPVKEQPKEQRPKNRKRGGKLPPPPQPVKDLATGEKSSNPQ</sequence>
<accession>A0AAU7E2Q3</accession>
<dbReference type="InterPro" id="IPR045835">
    <property type="entry name" value="Astro_1A"/>
</dbReference>
<feature type="transmembrane region" description="Helical" evidence="18">
    <location>
        <begin position="329"/>
        <end position="349"/>
    </location>
</feature>
<evidence type="ECO:0000256" key="13">
    <source>
        <dbReference type="ARBA" id="ARBA00023136"/>
    </source>
</evidence>
<keyword evidence="3" id="KW-0191">Covalent protein-RNA linkage</keyword>
<organism evidence="19">
    <name type="scientific">Rousettus bat astrovirus</name>
    <dbReference type="NCBI Taxonomy" id="3141900"/>
    <lineage>
        <taxon>Viruses</taxon>
        <taxon>Riboviria</taxon>
        <taxon>Orthornavirae</taxon>
        <taxon>Pisuviricota</taxon>
        <taxon>Stelpaviricetes</taxon>
        <taxon>Stellavirales</taxon>
        <taxon>Astroviridae</taxon>
    </lineage>
</organism>
<evidence type="ECO:0000256" key="3">
    <source>
        <dbReference type="ARBA" id="ARBA00022520"/>
    </source>
</evidence>
<keyword evidence="12 18" id="KW-1133">Transmembrane helix</keyword>
<evidence type="ECO:0000256" key="11">
    <source>
        <dbReference type="ARBA" id="ARBA00022953"/>
    </source>
</evidence>
<evidence type="ECO:0000256" key="17">
    <source>
        <dbReference type="SAM" id="MobiDB-lite"/>
    </source>
</evidence>
<dbReference type="EMBL" id="PP711872">
    <property type="protein sequence ID" value="XBH23917.1"/>
    <property type="molecule type" value="Genomic_RNA"/>
</dbReference>
<feature type="region of interest" description="Disordered" evidence="17">
    <location>
        <begin position="869"/>
        <end position="916"/>
    </location>
</feature>
<comment type="catalytic activity">
    <reaction evidence="15">
        <text>RNA(n) + a ribonucleoside 5'-triphosphate = RNA(n+1) + diphosphate</text>
        <dbReference type="Rhea" id="RHEA:21248"/>
        <dbReference type="Rhea" id="RHEA-COMP:14527"/>
        <dbReference type="Rhea" id="RHEA-COMP:17342"/>
        <dbReference type="ChEBI" id="CHEBI:33019"/>
        <dbReference type="ChEBI" id="CHEBI:61557"/>
        <dbReference type="ChEBI" id="CHEBI:140395"/>
    </reaction>
</comment>
<dbReference type="Gene3D" id="2.40.10.10">
    <property type="entry name" value="Trypsin-like serine proteases"/>
    <property type="match status" value="2"/>
</dbReference>
<dbReference type="GO" id="GO:0008236">
    <property type="term" value="F:serine-type peptidase activity"/>
    <property type="evidence" value="ECO:0007669"/>
    <property type="project" value="UniProtKB-KW"/>
</dbReference>
<evidence type="ECO:0000256" key="10">
    <source>
        <dbReference type="ARBA" id="ARBA00022870"/>
    </source>
</evidence>
<proteinExistence type="predicted"/>
<dbReference type="Pfam" id="PF13365">
    <property type="entry name" value="Trypsin_2"/>
    <property type="match status" value="1"/>
</dbReference>
<feature type="transmembrane region" description="Helical" evidence="18">
    <location>
        <begin position="285"/>
        <end position="309"/>
    </location>
</feature>
<evidence type="ECO:0000256" key="4">
    <source>
        <dbReference type="ARBA" id="ARBA00022553"/>
    </source>
</evidence>